<organism evidence="2 3">
    <name type="scientific">Olivibacter ginsenosidimutans</name>
    <dbReference type="NCBI Taxonomy" id="1176537"/>
    <lineage>
        <taxon>Bacteria</taxon>
        <taxon>Pseudomonadati</taxon>
        <taxon>Bacteroidota</taxon>
        <taxon>Sphingobacteriia</taxon>
        <taxon>Sphingobacteriales</taxon>
        <taxon>Sphingobacteriaceae</taxon>
        <taxon>Olivibacter</taxon>
    </lineage>
</organism>
<dbReference type="RefSeq" id="WP_345234607.1">
    <property type="nucleotide sequence ID" value="NZ_BAABIQ010000044.1"/>
</dbReference>
<comment type="caution">
    <text evidence="2">The sequence shown here is derived from an EMBL/GenBank/DDBJ whole genome shotgun (WGS) entry which is preliminary data.</text>
</comment>
<sequence>MKSAFLIVLFLINSLPVQLSQLGTADIIDVIANSFRSGDSKELGMHFSTSVSLSILEDNNTYSKNQAEILLHNFFDKYTFRSCKILHKMETNTSNRYAVLELSDASQKFRVSLSLKNFNGKFLITDIRIDKEK</sequence>
<reference evidence="3" key="1">
    <citation type="journal article" date="2019" name="Int. J. Syst. Evol. Microbiol.">
        <title>The Global Catalogue of Microorganisms (GCM) 10K type strain sequencing project: providing services to taxonomists for standard genome sequencing and annotation.</title>
        <authorList>
            <consortium name="The Broad Institute Genomics Platform"/>
            <consortium name="The Broad Institute Genome Sequencing Center for Infectious Disease"/>
            <person name="Wu L."/>
            <person name="Ma J."/>
        </authorList>
    </citation>
    <scope>NUCLEOTIDE SEQUENCE [LARGE SCALE GENOMIC DNA]</scope>
    <source>
        <strain evidence="3">JCM 18200</strain>
    </source>
</reference>
<feature type="signal peptide" evidence="1">
    <location>
        <begin position="1"/>
        <end position="19"/>
    </location>
</feature>
<dbReference type="EMBL" id="BAABIQ010000044">
    <property type="protein sequence ID" value="GAA4805838.1"/>
    <property type="molecule type" value="Genomic_DNA"/>
</dbReference>
<keyword evidence="3" id="KW-1185">Reference proteome</keyword>
<accession>A0ABP9C6Q9</accession>
<dbReference type="Gene3D" id="3.10.450.50">
    <property type="match status" value="1"/>
</dbReference>
<name>A0ABP9C6Q9_9SPHI</name>
<dbReference type="Proteomes" id="UP001501411">
    <property type="component" value="Unassembled WGS sequence"/>
</dbReference>
<gene>
    <name evidence="2" type="ORF">GCM10023231_38770</name>
</gene>
<evidence type="ECO:0008006" key="4">
    <source>
        <dbReference type="Google" id="ProtNLM"/>
    </source>
</evidence>
<protein>
    <recommendedName>
        <fullName evidence="4">DUF4783 domain-containing protein</fullName>
    </recommendedName>
</protein>
<keyword evidence="1" id="KW-0732">Signal</keyword>
<proteinExistence type="predicted"/>
<evidence type="ECO:0000256" key="1">
    <source>
        <dbReference type="SAM" id="SignalP"/>
    </source>
</evidence>
<evidence type="ECO:0000313" key="3">
    <source>
        <dbReference type="Proteomes" id="UP001501411"/>
    </source>
</evidence>
<feature type="chain" id="PRO_5045397349" description="DUF4783 domain-containing protein" evidence="1">
    <location>
        <begin position="20"/>
        <end position="133"/>
    </location>
</feature>
<dbReference type="InterPro" id="IPR031977">
    <property type="entry name" value="DUF4783"/>
</dbReference>
<dbReference type="Pfam" id="PF16022">
    <property type="entry name" value="DUF4783"/>
    <property type="match status" value="1"/>
</dbReference>
<evidence type="ECO:0000313" key="2">
    <source>
        <dbReference type="EMBL" id="GAA4805838.1"/>
    </source>
</evidence>